<feature type="signal peptide" evidence="2">
    <location>
        <begin position="1"/>
        <end position="20"/>
    </location>
</feature>
<feature type="compositionally biased region" description="Basic and acidic residues" evidence="1">
    <location>
        <begin position="2410"/>
        <end position="2421"/>
    </location>
</feature>
<evidence type="ECO:0000256" key="1">
    <source>
        <dbReference type="SAM" id="MobiDB-lite"/>
    </source>
</evidence>
<gene>
    <name evidence="3" type="ORF">EDB95_3124</name>
</gene>
<dbReference type="Proteomes" id="UP000294498">
    <property type="component" value="Unassembled WGS sequence"/>
</dbReference>
<reference evidence="3 4" key="1">
    <citation type="submission" date="2019-03" db="EMBL/GenBank/DDBJ databases">
        <title>Genomic Encyclopedia of Type Strains, Phase IV (KMG-IV): sequencing the most valuable type-strain genomes for metagenomic binning, comparative biology and taxonomic classification.</title>
        <authorList>
            <person name="Goeker M."/>
        </authorList>
    </citation>
    <scope>NUCLEOTIDE SEQUENCE [LARGE SCALE GENOMIC DNA]</scope>
    <source>
        <strain evidence="3 4">DSM 100059</strain>
    </source>
</reference>
<comment type="caution">
    <text evidence="3">The sequence shown here is derived from an EMBL/GenBank/DDBJ whole genome shotgun (WGS) entry which is preliminary data.</text>
</comment>
<dbReference type="PANTHER" id="PTHR32305:SF15">
    <property type="entry name" value="PROTEIN RHSA-RELATED"/>
    <property type="match status" value="1"/>
</dbReference>
<dbReference type="EMBL" id="SODV01000001">
    <property type="protein sequence ID" value="TDX02075.1"/>
    <property type="molecule type" value="Genomic_DNA"/>
</dbReference>
<protein>
    <submittedName>
        <fullName evidence="3">RHS repeat-associated protein</fullName>
    </submittedName>
</protein>
<accession>A0A4R8DX15</accession>
<dbReference type="InterPro" id="IPR050708">
    <property type="entry name" value="T6SS_VgrG/RHS"/>
</dbReference>
<feature type="region of interest" description="Disordered" evidence="1">
    <location>
        <begin position="2388"/>
        <end position="2421"/>
    </location>
</feature>
<evidence type="ECO:0000313" key="3">
    <source>
        <dbReference type="EMBL" id="TDX02075.1"/>
    </source>
</evidence>
<feature type="chain" id="PRO_5020305510" evidence="2">
    <location>
        <begin position="21"/>
        <end position="2605"/>
    </location>
</feature>
<dbReference type="RefSeq" id="WP_133994703.1">
    <property type="nucleotide sequence ID" value="NZ_SODV01000001.1"/>
</dbReference>
<evidence type="ECO:0000256" key="2">
    <source>
        <dbReference type="SAM" id="SignalP"/>
    </source>
</evidence>
<organism evidence="3 4">
    <name type="scientific">Dinghuibacter silviterrae</name>
    <dbReference type="NCBI Taxonomy" id="1539049"/>
    <lineage>
        <taxon>Bacteria</taxon>
        <taxon>Pseudomonadati</taxon>
        <taxon>Bacteroidota</taxon>
        <taxon>Chitinophagia</taxon>
        <taxon>Chitinophagales</taxon>
        <taxon>Chitinophagaceae</taxon>
        <taxon>Dinghuibacter</taxon>
    </lineage>
</organism>
<keyword evidence="2" id="KW-0732">Signal</keyword>
<dbReference type="Gene3D" id="2.180.10.10">
    <property type="entry name" value="RHS repeat-associated core"/>
    <property type="match status" value="1"/>
</dbReference>
<name>A0A4R8DX15_9BACT</name>
<dbReference type="PANTHER" id="PTHR32305">
    <property type="match status" value="1"/>
</dbReference>
<keyword evidence="4" id="KW-1185">Reference proteome</keyword>
<dbReference type="OrthoDB" id="2972467at2"/>
<sequence length="2605" mass="286991">MKIKSFLLCIALMAFLATRAQVNFQFPGMQAQTAPITGGPQVGDTAVASDAEYIADYVNKTSLIDSAFIKNIVTFRLNEALPFVISKPFTAVLTYKVYFTGKDGKTYDSVGNTLTLTIHYDTARAATYPVSNSLVFYNGYQVKVKVIGITGADASVLPLLEVDNTVQYRNYYKFDCSNSAVTQLNITQPATAVGSIPDELPVHWAAVPGVTGYDLEWTYIDSSAYLSGRYGQPGTQTFYQNIFTNNATRVNLADTSTGYAIPLIFEKQGILFMRVRSVETLPSGPRMESDWKAYNTFGFSGHQTNLNWQSTTSFAEGGRKLSKVRYFDGSFRERQAVAKDNTTQTTIVSENFYDYQGRIQIKVMDAPTINTLIEYTPQFNNVNNGEYDKSHYDRPLSVYTCNAHADSMSSMQSGAAMYYSPNNPERANAYNQWIPDAQGYPFSETKYLDDNTGRLAAQGGLGPHHQLGSGHESLYYFGNPDQTELDGLFGTEAGYASHYLKNLIRDANGQYMITYIDIHGHTVATALAGNVPDSIKLDNLPNRKDSVLTKTMTDSTNNIVRDLTTESSKSLMLTQADNVVFNYTLPPSVLTLKNCNGQPVNYPCLYDLVITVTDDCKNQKTGGQPFVYSRQGISAATPVSFTVSLPEGSYMVTKRLSINQATLNYYADTLFLQNNLCRSLTSFVNAYIDSFKVTHPGCGNTDCGSCLAALGTYASFRASFIAQNGWTGMTITAAMESTIQTEYNRQVANCNLLCPKTANHIDEVTSDMQQDMTPPFGQYADSTKIDAWSIFRTVLIRVPPFRFRIAQFYQEDTIHYLDENGQLDHVYINGVATLPNNLTRAQFVDNFKPSWANALLKCHPEYARLQYLIRTVSRASYDWDNDFSGTTTFSAAYAKGYLNPTGNPGFVHLFSDMSFPINAHPPIVDSFFIRDKPQLSNMNANMQRYYFRPRVDTASIWGLASGTGFCNPNDKACALSNKYFPFSDTSSCKGSADMAWKSFMSLYETRKQQIIQSLILALYPMPGTLETDFQTGVHTSEFETNTSTIISDSLGINSTDTTQAGLAKSKAAIAAQISGSANSCAAYASVWWSQLASCTTAKLLPDSAAIINALVTVCQKGTDANHPNGASSIAPGTTNNFQSFDDVIAYYVHQYNQTHSDAISTVACNGELILYPQSYSAPSSQQNVLIYAKPDSCQCSRVTSLYSSYQALSSFYTSFSDYVQKNLGVSISEGTLDSLRSLCSGQISCVYLAHPISIPPALQCGYTSSCVNCAAFQKWVDSFHVAYPDINPSSDFTDSLQVQKNQLFTAYMNNKLGFSKTYDAYLAFIDTCGLMSPSPAQCASLQWTVYNPGTGLYVDADLYNAAIDNLQPAAQFFTGSAFQGPSSSVAGDYVLVDKVDNIPVQDSVVVMQWRIKPASPTDVVNPVIETGNNTYMGAVWAKDPADTTWLISQTTVRVSGGYVNGMGLQSNSHGLLASWVKVLDASTSAVLFSSYFPESAACAGAITNTTTTLCPDPTPPIPYMPPTAPSPCADSTNWATSRAMNVYNYYSDSVQGSFQNAYIGLCLRATQKESFTATQSIDEYQYTLYYYDQAGNLVKTVPPAGVARNYDPTWLKQVDLARANGQALTPAHTLITQYRYNTVNKMTTSQTPDEGTAAFWYDREQRGVLNQNAKQRVEGNNYSYNIYDALDRKIETGQINNASGAVAATVTQTPVSLQRWLANNTANRYMVTTTVYDQAGPSSIGPWLTQDPSTLRNRVSYKTMAPGQSGVQPLYTTYYSYDIDGNIKSVLQDYGTTGPMPASGQRYKRVDYQYDLICGRIDAVLYQVGKPDAYMQFNLYDAGNRVTDVFTSSDSVTIEHEANYSYYKHGQVARYLLGENQVQGVDVAFTLQGWLKGINSTSLNPAADMGADGAGTNQATRYVGQDAFGLSMNYFDGDYASITNTAVFNGWKQALGAAYKPLYNGNISSSALNIGAFNSARMYAYTYDQLNRITAMDVSTGSAPGTGTNLWDNGLTGTGEYKERVAYDANGNILRYFRNGYGNTLGMDSLVYAYTPGTNRLDHIHDSVPAGNYPNDIDNQVPLNYGYDAIGDLTSDRQSQINAITWTVYGKIATIQKTTGTISYQYDAALHRIGKSSLGTNTWYVTDAMGEVLAVYSGNGMARQEQYMYGRRRLGVIDNPAGGTGTSQYLGSKLGTGTVFSFIRGNKRFELSNQLGNVLVTVSDRKLAVPGPDGSTVAYYQPLVINAQDYYPFGSLMPGRNMALTGTGLYRYGFNGKENDNDVKGEGDQQDYGMRIYDPRVGRFLSGDPMAAQFPDLSPYQFASNRPIQGVDLDGLEFFWDAKRYGGAQPMYLFDHNFSLANEKFTWKVFQPQLGKDNIDDQEYIEKAFDVEEENELEDPPGAKAENNPSDPKSQWREWSEQREKVDGVGDGIGLAISIFKETNKLIKIWGHMDLFQKASGSLIAVAQAEVLVTNAIESKGFPSKFRNDPADNKLNRELLGNLANYLVTGEPPIDYPQDYQDLIKAWGNLLLKKQDAINKKNDSPGYDFSKEKTVFITVRQADGVTKQIALPNSPDPDLLDAYKKLEAISSGELHSKNNEVHVKATPQW</sequence>
<evidence type="ECO:0000313" key="4">
    <source>
        <dbReference type="Proteomes" id="UP000294498"/>
    </source>
</evidence>
<dbReference type="InterPro" id="IPR022385">
    <property type="entry name" value="Rhs_assc_core"/>
</dbReference>
<proteinExistence type="predicted"/>
<dbReference type="NCBIfam" id="TIGR03696">
    <property type="entry name" value="Rhs_assc_core"/>
    <property type="match status" value="1"/>
</dbReference>